<keyword evidence="2" id="KW-1185">Reference proteome</keyword>
<accession>A0A1H8IF05</accession>
<protein>
    <submittedName>
        <fullName evidence="1">Uncharacterized protein</fullName>
    </submittedName>
</protein>
<organism evidence="1 2">
    <name type="scientific">Brachymonas denitrificans DSM 15123</name>
    <dbReference type="NCBI Taxonomy" id="1121117"/>
    <lineage>
        <taxon>Bacteria</taxon>
        <taxon>Pseudomonadati</taxon>
        <taxon>Pseudomonadota</taxon>
        <taxon>Betaproteobacteria</taxon>
        <taxon>Burkholderiales</taxon>
        <taxon>Comamonadaceae</taxon>
        <taxon>Brachymonas</taxon>
    </lineage>
</organism>
<dbReference type="OrthoDB" id="8907399at2"/>
<dbReference type="STRING" id="1121117.SAMN02745977_01732"/>
<evidence type="ECO:0000313" key="1">
    <source>
        <dbReference type="EMBL" id="SEN66716.1"/>
    </source>
</evidence>
<sequence length="149" mass="15854">MWKFSGTENGTAAGVRAMVLGLGVAVLAFPASAQLVSYGEQLGVYKDMQSSGIQLNDAVSPRVAAKARVKKAIREDLLVDQRALVQPDGTLKLPANQQNLVIRSSYSDVTRAPDGSIRIASPQIDGNVNGNVTLYVDGKDIENITVLNN</sequence>
<dbReference type="EMBL" id="FOCW01000004">
    <property type="protein sequence ID" value="SEN66716.1"/>
    <property type="molecule type" value="Genomic_DNA"/>
</dbReference>
<evidence type="ECO:0000313" key="2">
    <source>
        <dbReference type="Proteomes" id="UP000199531"/>
    </source>
</evidence>
<dbReference type="Proteomes" id="UP000199531">
    <property type="component" value="Unassembled WGS sequence"/>
</dbReference>
<gene>
    <name evidence="1" type="ORF">SAMN02745977_01732</name>
</gene>
<dbReference type="AlphaFoldDB" id="A0A1H8IF05"/>
<name>A0A1H8IF05_9BURK</name>
<proteinExistence type="predicted"/>
<reference evidence="1 2" key="1">
    <citation type="submission" date="2016-10" db="EMBL/GenBank/DDBJ databases">
        <authorList>
            <person name="de Groot N.N."/>
        </authorList>
    </citation>
    <scope>NUCLEOTIDE SEQUENCE [LARGE SCALE GENOMIC DNA]</scope>
    <source>
        <strain evidence="1 2">DSM 15123</strain>
    </source>
</reference>